<organism evidence="2">
    <name type="scientific">Aphanomyces astaci</name>
    <name type="common">Crayfish plague agent</name>
    <dbReference type="NCBI Taxonomy" id="112090"/>
    <lineage>
        <taxon>Eukaryota</taxon>
        <taxon>Sar</taxon>
        <taxon>Stramenopiles</taxon>
        <taxon>Oomycota</taxon>
        <taxon>Saprolegniomycetes</taxon>
        <taxon>Saprolegniales</taxon>
        <taxon>Verrucalvaceae</taxon>
        <taxon>Aphanomyces</taxon>
    </lineage>
</organism>
<dbReference type="GeneID" id="20815253"/>
<dbReference type="EMBL" id="KI913160">
    <property type="protein sequence ID" value="ETV71358.1"/>
    <property type="molecule type" value="Genomic_DNA"/>
</dbReference>
<gene>
    <name evidence="2" type="ORF">H257_13257</name>
</gene>
<feature type="region of interest" description="Disordered" evidence="1">
    <location>
        <begin position="1"/>
        <end position="23"/>
    </location>
</feature>
<dbReference type="VEuPathDB" id="FungiDB:H257_13257"/>
<sequence length="139" mass="15618">MHHPSRQVPHHEMPWMHSGRDDPLLQRHRGDNIEVCTWLPTIETRDDSSSPRFVELRSSDDSSNNRAELKTQPLAPTSTVQLNLAAIIKSMQSCLQPDGSFHLNATASHSLLELYSHLKQLNLDTQNDPKMGVVVPHAA</sequence>
<feature type="compositionally biased region" description="Basic and acidic residues" evidence="1">
    <location>
        <begin position="45"/>
        <end position="60"/>
    </location>
</feature>
<accession>W4FXG5</accession>
<dbReference type="RefSeq" id="XP_009839023.1">
    <property type="nucleotide sequence ID" value="XM_009840721.1"/>
</dbReference>
<protein>
    <submittedName>
        <fullName evidence="2">Uncharacterized protein</fullName>
    </submittedName>
</protein>
<proteinExistence type="predicted"/>
<feature type="compositionally biased region" description="Basic and acidic residues" evidence="1">
    <location>
        <begin position="9"/>
        <end position="23"/>
    </location>
</feature>
<reference evidence="2" key="1">
    <citation type="submission" date="2013-12" db="EMBL/GenBank/DDBJ databases">
        <title>The Genome Sequence of Aphanomyces astaci APO3.</title>
        <authorList>
            <consortium name="The Broad Institute Genomics Platform"/>
            <person name="Russ C."/>
            <person name="Tyler B."/>
            <person name="van West P."/>
            <person name="Dieguez-Uribeondo J."/>
            <person name="Young S.K."/>
            <person name="Zeng Q."/>
            <person name="Gargeya S."/>
            <person name="Fitzgerald M."/>
            <person name="Abouelleil A."/>
            <person name="Alvarado L."/>
            <person name="Chapman S.B."/>
            <person name="Gainer-Dewar J."/>
            <person name="Goldberg J."/>
            <person name="Griggs A."/>
            <person name="Gujja S."/>
            <person name="Hansen M."/>
            <person name="Howarth C."/>
            <person name="Imamovic A."/>
            <person name="Ireland A."/>
            <person name="Larimer J."/>
            <person name="McCowan C."/>
            <person name="Murphy C."/>
            <person name="Pearson M."/>
            <person name="Poon T.W."/>
            <person name="Priest M."/>
            <person name="Roberts A."/>
            <person name="Saif S."/>
            <person name="Shea T."/>
            <person name="Sykes S."/>
            <person name="Wortman J."/>
            <person name="Nusbaum C."/>
            <person name="Birren B."/>
        </authorList>
    </citation>
    <scope>NUCLEOTIDE SEQUENCE [LARGE SCALE GENOMIC DNA]</scope>
    <source>
        <strain evidence="2">APO3</strain>
    </source>
</reference>
<dbReference type="AlphaFoldDB" id="W4FXG5"/>
<feature type="region of interest" description="Disordered" evidence="1">
    <location>
        <begin position="45"/>
        <end position="74"/>
    </location>
</feature>
<evidence type="ECO:0000256" key="1">
    <source>
        <dbReference type="SAM" id="MobiDB-lite"/>
    </source>
</evidence>
<evidence type="ECO:0000313" key="2">
    <source>
        <dbReference type="EMBL" id="ETV71358.1"/>
    </source>
</evidence>
<name>W4FXG5_APHAT</name>